<dbReference type="AlphaFoldDB" id="A0AAE3G7U5"/>
<evidence type="ECO:0000259" key="3">
    <source>
        <dbReference type="Pfam" id="PF00291"/>
    </source>
</evidence>
<dbReference type="InterPro" id="IPR036052">
    <property type="entry name" value="TrpB-like_PALP_sf"/>
</dbReference>
<feature type="domain" description="Tryptophan synthase beta chain-like PALP" evidence="3">
    <location>
        <begin position="39"/>
        <end position="325"/>
    </location>
</feature>
<evidence type="ECO:0000313" key="4">
    <source>
        <dbReference type="EMBL" id="MCP2163301.1"/>
    </source>
</evidence>
<dbReference type="PANTHER" id="PTHR10314">
    <property type="entry name" value="CYSTATHIONINE BETA-SYNTHASE"/>
    <property type="match status" value="1"/>
</dbReference>
<comment type="caution">
    <text evidence="4">The sequence shown here is derived from an EMBL/GenBank/DDBJ whole genome shotgun (WGS) entry which is preliminary data.</text>
</comment>
<keyword evidence="2" id="KW-0663">Pyridoxal phosphate</keyword>
<dbReference type="InterPro" id="IPR050214">
    <property type="entry name" value="Cys_Synth/Cystath_Beta-Synth"/>
</dbReference>
<reference evidence="4" key="1">
    <citation type="submission" date="2022-06" db="EMBL/GenBank/DDBJ databases">
        <title>Genomic Encyclopedia of Archaeal and Bacterial Type Strains, Phase II (KMG-II): from individual species to whole genera.</title>
        <authorList>
            <person name="Goeker M."/>
        </authorList>
    </citation>
    <scope>NUCLEOTIDE SEQUENCE</scope>
    <source>
        <strain evidence="4">DSM 43935</strain>
    </source>
</reference>
<name>A0AAE3G7U5_9PSEU</name>
<dbReference type="EMBL" id="JAMTCK010000001">
    <property type="protein sequence ID" value="MCP2163301.1"/>
    <property type="molecule type" value="Genomic_DNA"/>
</dbReference>
<accession>A0AAE3G7U5</accession>
<gene>
    <name evidence="4" type="ORF">LX83_000141</name>
</gene>
<dbReference type="SUPFAM" id="SSF53686">
    <property type="entry name" value="Tryptophan synthase beta subunit-like PLP-dependent enzymes"/>
    <property type="match status" value="1"/>
</dbReference>
<dbReference type="GO" id="GO:1901605">
    <property type="term" value="P:alpha-amino acid metabolic process"/>
    <property type="evidence" value="ECO:0007669"/>
    <property type="project" value="UniProtKB-ARBA"/>
</dbReference>
<dbReference type="Proteomes" id="UP001206128">
    <property type="component" value="Unassembled WGS sequence"/>
</dbReference>
<dbReference type="Pfam" id="PF00291">
    <property type="entry name" value="PALP"/>
    <property type="match status" value="1"/>
</dbReference>
<dbReference type="InterPro" id="IPR001926">
    <property type="entry name" value="TrpB-like_PALP"/>
</dbReference>
<dbReference type="Gene3D" id="3.40.50.1100">
    <property type="match status" value="2"/>
</dbReference>
<proteinExistence type="predicted"/>
<evidence type="ECO:0000256" key="1">
    <source>
        <dbReference type="ARBA" id="ARBA00001933"/>
    </source>
</evidence>
<dbReference type="RefSeq" id="WP_253765810.1">
    <property type="nucleotide sequence ID" value="NZ_JAMTCK010000001.1"/>
</dbReference>
<protein>
    <submittedName>
        <fullName evidence="4">Cysteine synthase A</fullName>
    </submittedName>
</protein>
<comment type="cofactor">
    <cofactor evidence="1">
        <name>pyridoxal 5'-phosphate</name>
        <dbReference type="ChEBI" id="CHEBI:597326"/>
    </cofactor>
</comment>
<evidence type="ECO:0000256" key="2">
    <source>
        <dbReference type="ARBA" id="ARBA00022898"/>
    </source>
</evidence>
<sequence>MTNIYQPEIELSITAPLADPPDESIPLTRYPELRTFRDKLGWTPLAEVPGPPGGARIVAKYEFANPFGSVKDRTAYALLCRTINAHTGPEPLRIIDASAGNMARALAGLGELSGIPMRLVVPTAIPPSLLEAIRATGAEVDLADASGGLIGMIKLCEGIVARDQMLTPLIQHRNMANVAAHEFGTGREILEQLGSQVPDAWVGAIGTGGTLAGVARALRQVSPQLSVTGVTPQEMPYGTPRAPYASPRIAGAGGFGNGLRQPFVDNLLPNASHYHVSYEDALRAMLEYRRQTNTYIGSSSAAAWLAAKKIAETLRPDQLVVTLFADAGTKEDWAKAEQLDT</sequence>
<organism evidence="4 5">
    <name type="scientific">Goodfellowiella coeruleoviolacea</name>
    <dbReference type="NCBI Taxonomy" id="334858"/>
    <lineage>
        <taxon>Bacteria</taxon>
        <taxon>Bacillati</taxon>
        <taxon>Actinomycetota</taxon>
        <taxon>Actinomycetes</taxon>
        <taxon>Pseudonocardiales</taxon>
        <taxon>Pseudonocardiaceae</taxon>
        <taxon>Goodfellowiella</taxon>
    </lineage>
</organism>
<keyword evidence="5" id="KW-1185">Reference proteome</keyword>
<evidence type="ECO:0000313" key="5">
    <source>
        <dbReference type="Proteomes" id="UP001206128"/>
    </source>
</evidence>